<dbReference type="AlphaFoldDB" id="S4YPJ3"/>
<evidence type="ECO:0000259" key="1">
    <source>
        <dbReference type="Pfam" id="PF18818"/>
    </source>
</evidence>
<evidence type="ECO:0000313" key="2">
    <source>
        <dbReference type="EMBL" id="AGP47192.1"/>
    </source>
</evidence>
<reference evidence="2 3" key="1">
    <citation type="journal article" date="2013" name="Genome Announc.">
        <title>Genome Sequence of Serratia plymuthica Strain S13, an Endophyte with Germination- and Plant-Growth-Promoting Activity from the Flower of Styrian Oil Pumpkin.</title>
        <authorList>
            <person name="Muller H."/>
            <person name="Furnkranz M."/>
            <person name="Grube M."/>
            <person name="Berg G."/>
        </authorList>
    </citation>
    <scope>NUCLEOTIDE SEQUENCE [LARGE SCALE GENOMIC DNA]</scope>
    <source>
        <strain evidence="2">S13</strain>
    </source>
</reference>
<dbReference type="InterPro" id="IPR041459">
    <property type="entry name" value="MPTase-PolyVal"/>
</dbReference>
<dbReference type="HOGENOM" id="CLU_2304079_0_0_6"/>
<dbReference type="KEGG" id="sry:M621_16890"/>
<dbReference type="Proteomes" id="UP000014900">
    <property type="component" value="Chromosome"/>
</dbReference>
<dbReference type="Pfam" id="PF18818">
    <property type="entry name" value="MPTase-PolyVal"/>
    <property type="match status" value="1"/>
</dbReference>
<name>S4YPJ3_SERPL</name>
<feature type="domain" description="Polyvalent protein metallopeptidase" evidence="1">
    <location>
        <begin position="19"/>
        <end position="88"/>
    </location>
</feature>
<dbReference type="PATRIC" id="fig|1348660.3.peg.3325"/>
<dbReference type="EMBL" id="CP006566">
    <property type="protein sequence ID" value="AGP47192.1"/>
    <property type="molecule type" value="Genomic_DNA"/>
</dbReference>
<protein>
    <submittedName>
        <fullName evidence="2">Antirestriction protein</fullName>
    </submittedName>
</protein>
<proteinExistence type="predicted"/>
<sequence>MSANNQYVERSLNVNGATYTWVKTDFSREITGKFGREGYAFEVFIAELGSAFLMADLGIVGEGQHESYSASRLKALKNDKRCIFKGASAASKAKSPLRFP</sequence>
<accession>S4YPJ3</accession>
<evidence type="ECO:0000313" key="3">
    <source>
        <dbReference type="Proteomes" id="UP000014900"/>
    </source>
</evidence>
<organism evidence="2 3">
    <name type="scientific">Serratia plymuthica S13</name>
    <dbReference type="NCBI Taxonomy" id="1348660"/>
    <lineage>
        <taxon>Bacteria</taxon>
        <taxon>Pseudomonadati</taxon>
        <taxon>Pseudomonadota</taxon>
        <taxon>Gammaproteobacteria</taxon>
        <taxon>Enterobacterales</taxon>
        <taxon>Yersiniaceae</taxon>
        <taxon>Serratia</taxon>
    </lineage>
</organism>
<gene>
    <name evidence="2" type="ORF">M621_16890</name>
</gene>